<reference evidence="2 3" key="1">
    <citation type="submission" date="2019-06" db="EMBL/GenBank/DDBJ databases">
        <title>Draft genome of C. phoceense Strain 272.</title>
        <authorList>
            <person name="Pacheco L.G.C."/>
            <person name="Barberis C.M."/>
            <person name="Almuzara M.N."/>
            <person name="Traglia G.M."/>
            <person name="Santos C.S."/>
            <person name="Rocha D.J.P.G."/>
            <person name="Aguiar E.R.G.R."/>
            <person name="Vay C.A."/>
        </authorList>
    </citation>
    <scope>NUCLEOTIDE SEQUENCE [LARGE SCALE GENOMIC DNA]</scope>
    <source>
        <strain evidence="2 3">272</strain>
    </source>
</reference>
<protein>
    <submittedName>
        <fullName evidence="2">Uncharacterized protein</fullName>
    </submittedName>
</protein>
<organism evidence="2 3">
    <name type="scientific">Corynebacterium phoceense</name>
    <dbReference type="NCBI Taxonomy" id="1686286"/>
    <lineage>
        <taxon>Bacteria</taxon>
        <taxon>Bacillati</taxon>
        <taxon>Actinomycetota</taxon>
        <taxon>Actinomycetes</taxon>
        <taxon>Mycobacteriales</taxon>
        <taxon>Corynebacteriaceae</taxon>
        <taxon>Corynebacterium</taxon>
    </lineage>
</organism>
<feature type="transmembrane region" description="Helical" evidence="1">
    <location>
        <begin position="25"/>
        <end position="46"/>
    </location>
</feature>
<evidence type="ECO:0000313" key="2">
    <source>
        <dbReference type="EMBL" id="TQE43484.1"/>
    </source>
</evidence>
<dbReference type="AlphaFoldDB" id="A0A540R7T3"/>
<accession>A0A540R7T3</accession>
<comment type="caution">
    <text evidence="2">The sequence shown here is derived from an EMBL/GenBank/DDBJ whole genome shotgun (WGS) entry which is preliminary data.</text>
</comment>
<evidence type="ECO:0000313" key="3">
    <source>
        <dbReference type="Proteomes" id="UP000318080"/>
    </source>
</evidence>
<proteinExistence type="predicted"/>
<dbReference type="Proteomes" id="UP000318080">
    <property type="component" value="Unassembled WGS sequence"/>
</dbReference>
<dbReference type="EMBL" id="VHIR01000008">
    <property type="protein sequence ID" value="TQE43484.1"/>
    <property type="molecule type" value="Genomic_DNA"/>
</dbReference>
<dbReference type="RefSeq" id="WP_070594275.1">
    <property type="nucleotide sequence ID" value="NZ_JAYWLZ010000003.1"/>
</dbReference>
<keyword evidence="3" id="KW-1185">Reference proteome</keyword>
<feature type="transmembrane region" description="Helical" evidence="1">
    <location>
        <begin position="53"/>
        <end position="74"/>
    </location>
</feature>
<keyword evidence="1" id="KW-0812">Transmembrane</keyword>
<name>A0A540R7T3_9CORY</name>
<keyword evidence="1" id="KW-1133">Transmembrane helix</keyword>
<dbReference type="STRING" id="1686286.GCA_900092335_02480"/>
<sequence length="121" mass="13616">MATRIPSEVVLDGYSLAEQHQIDHIFLTEGGPFSLLAVVGLVLIAIAGWRFRWLLIPGVLLALHRLWWIPVLAYRLFDDPAAAGYAAQYYPLYWLPQTLALIAAAVVLYLVGSLARRMNRR</sequence>
<feature type="transmembrane region" description="Helical" evidence="1">
    <location>
        <begin position="94"/>
        <end position="115"/>
    </location>
</feature>
<evidence type="ECO:0000256" key="1">
    <source>
        <dbReference type="SAM" id="Phobius"/>
    </source>
</evidence>
<keyword evidence="1" id="KW-0472">Membrane</keyword>
<gene>
    <name evidence="2" type="ORF">EJK80_06870</name>
</gene>